<comment type="caution">
    <text evidence="1">The sequence shown here is derived from an EMBL/GenBank/DDBJ whole genome shotgun (WGS) entry which is preliminary data.</text>
</comment>
<sequence length="73" mass="7767">MNSHQGGIRLNQAQVVNSAGQIITSQPVQGILTNQAIMQAMANLQMQQGIPIATATGHQQIINQGQAQMPLSF</sequence>
<evidence type="ECO:0000313" key="1">
    <source>
        <dbReference type="EMBL" id="KAK0061572.1"/>
    </source>
</evidence>
<gene>
    <name evidence="1" type="ORF">Bpfe_008954</name>
</gene>
<dbReference type="Proteomes" id="UP001233172">
    <property type="component" value="Unassembled WGS sequence"/>
</dbReference>
<reference evidence="1" key="1">
    <citation type="journal article" date="2023" name="PLoS Negl. Trop. Dis.">
        <title>A genome sequence for Biomphalaria pfeifferi, the major vector snail for the human-infecting parasite Schistosoma mansoni.</title>
        <authorList>
            <person name="Bu L."/>
            <person name="Lu L."/>
            <person name="Laidemitt M.R."/>
            <person name="Zhang S.M."/>
            <person name="Mutuku M."/>
            <person name="Mkoji G."/>
            <person name="Steinauer M."/>
            <person name="Loker E.S."/>
        </authorList>
    </citation>
    <scope>NUCLEOTIDE SEQUENCE</scope>
    <source>
        <strain evidence="1">KasaAsao</strain>
    </source>
</reference>
<dbReference type="AlphaFoldDB" id="A0AAD8BVE7"/>
<reference evidence="1" key="2">
    <citation type="submission" date="2023-04" db="EMBL/GenBank/DDBJ databases">
        <authorList>
            <person name="Bu L."/>
            <person name="Lu L."/>
            <person name="Laidemitt M.R."/>
            <person name="Zhang S.M."/>
            <person name="Mutuku M."/>
            <person name="Mkoji G."/>
            <person name="Steinauer M."/>
            <person name="Loker E.S."/>
        </authorList>
    </citation>
    <scope>NUCLEOTIDE SEQUENCE</scope>
    <source>
        <strain evidence="1">KasaAsao</strain>
        <tissue evidence="1">Whole Snail</tissue>
    </source>
</reference>
<organism evidence="1 2">
    <name type="scientific">Biomphalaria pfeifferi</name>
    <name type="common">Bloodfluke planorb</name>
    <name type="synonym">Freshwater snail</name>
    <dbReference type="NCBI Taxonomy" id="112525"/>
    <lineage>
        <taxon>Eukaryota</taxon>
        <taxon>Metazoa</taxon>
        <taxon>Spiralia</taxon>
        <taxon>Lophotrochozoa</taxon>
        <taxon>Mollusca</taxon>
        <taxon>Gastropoda</taxon>
        <taxon>Heterobranchia</taxon>
        <taxon>Euthyneura</taxon>
        <taxon>Panpulmonata</taxon>
        <taxon>Hygrophila</taxon>
        <taxon>Lymnaeoidea</taxon>
        <taxon>Planorbidae</taxon>
        <taxon>Biomphalaria</taxon>
    </lineage>
</organism>
<protein>
    <submittedName>
        <fullName evidence="1">Polyhomeotic-like protein 1</fullName>
    </submittedName>
</protein>
<evidence type="ECO:0000313" key="2">
    <source>
        <dbReference type="Proteomes" id="UP001233172"/>
    </source>
</evidence>
<dbReference type="EMBL" id="JASAOG010000029">
    <property type="protein sequence ID" value="KAK0061572.1"/>
    <property type="molecule type" value="Genomic_DNA"/>
</dbReference>
<name>A0AAD8BVE7_BIOPF</name>
<keyword evidence="2" id="KW-1185">Reference proteome</keyword>
<accession>A0AAD8BVE7</accession>
<proteinExistence type="predicted"/>